<keyword evidence="8" id="KW-1185">Reference proteome</keyword>
<evidence type="ECO:0000256" key="6">
    <source>
        <dbReference type="SAM" id="Phobius"/>
    </source>
</evidence>
<comment type="subcellular location">
    <subcellularLocation>
        <location evidence="1">Cell membrane</location>
        <topology evidence="1">Multi-pass membrane protein</topology>
    </subcellularLocation>
</comment>
<dbReference type="GO" id="GO:0005886">
    <property type="term" value="C:plasma membrane"/>
    <property type="evidence" value="ECO:0007669"/>
    <property type="project" value="UniProtKB-SubCell"/>
</dbReference>
<feature type="transmembrane region" description="Helical" evidence="6">
    <location>
        <begin position="179"/>
        <end position="199"/>
    </location>
</feature>
<feature type="transmembrane region" description="Helical" evidence="6">
    <location>
        <begin position="79"/>
        <end position="97"/>
    </location>
</feature>
<dbReference type="PANTHER" id="PTHR30250:SF29">
    <property type="entry name" value="POLYSACCHARIDE BIOSYNTHESIS PROTEIN C-TERMINAL DOMAIN-CONTAINING PROTEIN"/>
    <property type="match status" value="1"/>
</dbReference>
<keyword evidence="3 6" id="KW-0812">Transmembrane</keyword>
<feature type="transmembrane region" description="Helical" evidence="6">
    <location>
        <begin position="275"/>
        <end position="298"/>
    </location>
</feature>
<evidence type="ECO:0000256" key="4">
    <source>
        <dbReference type="ARBA" id="ARBA00022989"/>
    </source>
</evidence>
<dbReference type="InterPro" id="IPR050833">
    <property type="entry name" value="Poly_Biosynth_Transport"/>
</dbReference>
<feature type="transmembrane region" description="Helical" evidence="6">
    <location>
        <begin position="219"/>
        <end position="240"/>
    </location>
</feature>
<keyword evidence="4 6" id="KW-1133">Transmembrane helix</keyword>
<comment type="caution">
    <text evidence="7">The sequence shown here is derived from an EMBL/GenBank/DDBJ whole genome shotgun (WGS) entry which is preliminary data.</text>
</comment>
<feature type="transmembrane region" description="Helical" evidence="6">
    <location>
        <begin position="310"/>
        <end position="332"/>
    </location>
</feature>
<feature type="transmembrane region" description="Helical" evidence="6">
    <location>
        <begin position="381"/>
        <end position="400"/>
    </location>
</feature>
<evidence type="ECO:0000256" key="2">
    <source>
        <dbReference type="ARBA" id="ARBA00022475"/>
    </source>
</evidence>
<feature type="transmembrane region" description="Helical" evidence="6">
    <location>
        <begin position="436"/>
        <end position="459"/>
    </location>
</feature>
<feature type="transmembrane region" description="Helical" evidence="6">
    <location>
        <begin position="347"/>
        <end position="369"/>
    </location>
</feature>
<dbReference type="EMBL" id="RCVZ01000021">
    <property type="protein sequence ID" value="RLQ91710.1"/>
    <property type="molecule type" value="Genomic_DNA"/>
</dbReference>
<evidence type="ECO:0000313" key="7">
    <source>
        <dbReference type="EMBL" id="RLQ91710.1"/>
    </source>
</evidence>
<name>A0A3L7JML1_9BACI</name>
<feature type="transmembrane region" description="Helical" evidence="6">
    <location>
        <begin position="109"/>
        <end position="129"/>
    </location>
</feature>
<feature type="transmembrane region" description="Helical" evidence="6">
    <location>
        <begin position="406"/>
        <end position="424"/>
    </location>
</feature>
<dbReference type="Pfam" id="PF01943">
    <property type="entry name" value="Polysacc_synt"/>
    <property type="match status" value="1"/>
</dbReference>
<feature type="transmembrane region" description="Helical" evidence="6">
    <location>
        <begin position="150"/>
        <end position="167"/>
    </location>
</feature>
<evidence type="ECO:0000256" key="1">
    <source>
        <dbReference type="ARBA" id="ARBA00004651"/>
    </source>
</evidence>
<dbReference type="AlphaFoldDB" id="A0A3L7JML1"/>
<dbReference type="PIRSF" id="PIRSF038958">
    <property type="entry name" value="PG_synth_SpoVB"/>
    <property type="match status" value="1"/>
</dbReference>
<feature type="transmembrane region" description="Helical" evidence="6">
    <location>
        <begin position="38"/>
        <end position="59"/>
    </location>
</feature>
<evidence type="ECO:0000256" key="5">
    <source>
        <dbReference type="ARBA" id="ARBA00023136"/>
    </source>
</evidence>
<gene>
    <name evidence="7" type="ORF">D9X91_20445</name>
</gene>
<keyword evidence="5 6" id="KW-0472">Membrane</keyword>
<proteinExistence type="predicted"/>
<dbReference type="InterPro" id="IPR002797">
    <property type="entry name" value="Polysacc_synth"/>
</dbReference>
<dbReference type="Proteomes" id="UP000276770">
    <property type="component" value="Unassembled WGS sequence"/>
</dbReference>
<dbReference type="InterPro" id="IPR024923">
    <property type="entry name" value="PG_synth_SpoVB"/>
</dbReference>
<protein>
    <submittedName>
        <fullName evidence="7">Polysaccharide biosynthesis protein</fullName>
    </submittedName>
</protein>
<evidence type="ECO:0000313" key="8">
    <source>
        <dbReference type="Proteomes" id="UP000276770"/>
    </source>
</evidence>
<evidence type="ECO:0000256" key="3">
    <source>
        <dbReference type="ARBA" id="ARBA00022692"/>
    </source>
</evidence>
<keyword evidence="2" id="KW-1003">Cell membrane</keyword>
<sequence>MILTAAAFITKILSAIYRVPFQNIVGDVGFYIYQQIYPIYGIALALSTYGFPVIISRLIAQNEVDQDVKKMKEMIQTAFLFLAAVGIALFIVFYFGSSSLAKVMGDSKLTPLIKIISISFLLLPFLSVFRGYFQGIGNMFPTAVSQVIEQIVRVATILLFSTVLIRSGKSLYITGGGAMFGSLTGGISAILVLFTFVWVKRNTDIFSLRSKPFHIHWSWGKMLLFQGASICISGMLLILLQMVDSLSLYSTLIKHGIAELEAKQIKGIYDRGQPLVQLGTVVATSLSLTLVPLVTSAYKKGDGEAVKAKVTIAWKISIVVGLAATVGLMMLLEPVNTMLFENSDGTAVLRIFSLSILFTSMILTLLGILQGLGYSYAPTKYILLGIVVKYVGNVIFASAFGTRGAAFATVFALSVIVVLLVLKMKSIFGQSFASPVFYVKTGISVLLMMAVLRLWLWAASPLQSLFESERVFSVLLSFGGVLIGGAVYVYVIIRRSILAEEELLLLPLGSKLLSIQTRKKR</sequence>
<reference evidence="7 8" key="1">
    <citation type="submission" date="2018-10" db="EMBL/GenBank/DDBJ databases">
        <title>Falsibacillus sp. genome draft.</title>
        <authorList>
            <person name="Shi S."/>
        </authorList>
    </citation>
    <scope>NUCLEOTIDE SEQUENCE [LARGE SCALE GENOMIC DNA]</scope>
    <source>
        <strain evidence="7 8">GY 10110</strain>
    </source>
</reference>
<dbReference type="CDD" id="cd13124">
    <property type="entry name" value="MATE_SpoVB_like"/>
    <property type="match status" value="1"/>
</dbReference>
<accession>A0A3L7JML1</accession>
<feature type="transmembrane region" description="Helical" evidence="6">
    <location>
        <begin position="471"/>
        <end position="493"/>
    </location>
</feature>
<dbReference type="PANTHER" id="PTHR30250">
    <property type="entry name" value="PST FAMILY PREDICTED COLANIC ACID TRANSPORTER"/>
    <property type="match status" value="1"/>
</dbReference>
<dbReference type="OrthoDB" id="9775950at2"/>
<organism evidence="7 8">
    <name type="scientific">Falsibacillus albus</name>
    <dbReference type="NCBI Taxonomy" id="2478915"/>
    <lineage>
        <taxon>Bacteria</taxon>
        <taxon>Bacillati</taxon>
        <taxon>Bacillota</taxon>
        <taxon>Bacilli</taxon>
        <taxon>Bacillales</taxon>
        <taxon>Bacillaceae</taxon>
        <taxon>Falsibacillus</taxon>
    </lineage>
</organism>